<keyword evidence="1" id="KW-0472">Membrane</keyword>
<organism evidence="2 3">
    <name type="scientific">Blastopirellula marina</name>
    <dbReference type="NCBI Taxonomy" id="124"/>
    <lineage>
        <taxon>Bacteria</taxon>
        <taxon>Pseudomonadati</taxon>
        <taxon>Planctomycetota</taxon>
        <taxon>Planctomycetia</taxon>
        <taxon>Pirellulales</taxon>
        <taxon>Pirellulaceae</taxon>
        <taxon>Blastopirellula</taxon>
    </lineage>
</organism>
<keyword evidence="1" id="KW-0812">Transmembrane</keyword>
<dbReference type="Proteomes" id="UP000240009">
    <property type="component" value="Unassembled WGS sequence"/>
</dbReference>
<evidence type="ECO:0000313" key="2">
    <source>
        <dbReference type="EMBL" id="PQO25578.1"/>
    </source>
</evidence>
<dbReference type="OrthoDB" id="286138at2"/>
<comment type="caution">
    <text evidence="2">The sequence shown here is derived from an EMBL/GenBank/DDBJ whole genome shotgun (WGS) entry which is preliminary data.</text>
</comment>
<dbReference type="PROSITE" id="PS51257">
    <property type="entry name" value="PROKAR_LIPOPROTEIN"/>
    <property type="match status" value="1"/>
</dbReference>
<protein>
    <submittedName>
        <fullName evidence="2">Uncharacterized protein</fullName>
    </submittedName>
</protein>
<dbReference type="RefSeq" id="WP_105359077.1">
    <property type="nucleotide sequence ID" value="NZ_PUIA01000081.1"/>
</dbReference>
<proteinExistence type="predicted"/>
<feature type="transmembrane region" description="Helical" evidence="1">
    <location>
        <begin position="189"/>
        <end position="208"/>
    </location>
</feature>
<evidence type="ECO:0000256" key="1">
    <source>
        <dbReference type="SAM" id="Phobius"/>
    </source>
</evidence>
<dbReference type="AlphaFoldDB" id="A0A2S8F084"/>
<accession>A0A2S8F084</accession>
<dbReference type="EMBL" id="PUIA01000081">
    <property type="protein sequence ID" value="PQO25578.1"/>
    <property type="molecule type" value="Genomic_DNA"/>
</dbReference>
<gene>
    <name evidence="2" type="ORF">C5Y96_24920</name>
</gene>
<reference evidence="2 3" key="1">
    <citation type="submission" date="2018-02" db="EMBL/GenBank/DDBJ databases">
        <title>Comparative genomes isolates from brazilian mangrove.</title>
        <authorList>
            <person name="Araujo J.E."/>
            <person name="Taketani R.G."/>
            <person name="Silva M.C.P."/>
            <person name="Loureco M.V."/>
            <person name="Andreote F.D."/>
        </authorList>
    </citation>
    <scope>NUCLEOTIDE SEQUENCE [LARGE SCALE GENOMIC DNA]</scope>
    <source>
        <strain evidence="2 3">HEX-2 MGV</strain>
    </source>
</reference>
<evidence type="ECO:0000313" key="3">
    <source>
        <dbReference type="Proteomes" id="UP000240009"/>
    </source>
</evidence>
<keyword evidence="1" id="KW-1133">Transmembrane helix</keyword>
<sequence>MTRVIGIVILLQVVLACLAISVSGHELDEFTQATLISISPKEVRLYVNLTPGVEVAEQFIQRVDRNKNGEILREEGAEYADSFLRDLSVSLDGQDLEIRVAEFQIPDPAELRTGWGMAQIELATPLFTLSPGEHRLIFENRHSFNGSVYIVNAARPELETIEILEQIRSEEQTQSEICFAYHPPPSEDAYWGAIVALGLLFIFGLMVIRFRWHRRISRSSFIA</sequence>
<name>A0A2S8F084_9BACT</name>